<dbReference type="EMBL" id="ML996092">
    <property type="protein sequence ID" value="KAF2148743.1"/>
    <property type="molecule type" value="Genomic_DNA"/>
</dbReference>
<accession>A0A9P4IXV0</accession>
<dbReference type="SUPFAM" id="SSF53335">
    <property type="entry name" value="S-adenosyl-L-methionine-dependent methyltransferases"/>
    <property type="match status" value="1"/>
</dbReference>
<dbReference type="InterPro" id="IPR029063">
    <property type="entry name" value="SAM-dependent_MTases_sf"/>
</dbReference>
<proteinExistence type="predicted"/>
<keyword evidence="2" id="KW-1185">Reference proteome</keyword>
<gene>
    <name evidence="1" type="ORF">K461DRAFT_329625</name>
</gene>
<protein>
    <recommendedName>
        <fullName evidence="3">Methyltransferase domain-containing protein</fullName>
    </recommendedName>
</protein>
<reference evidence="1" key="1">
    <citation type="journal article" date="2020" name="Stud. Mycol.">
        <title>101 Dothideomycetes genomes: a test case for predicting lifestyles and emergence of pathogens.</title>
        <authorList>
            <person name="Haridas S."/>
            <person name="Albert R."/>
            <person name="Binder M."/>
            <person name="Bloem J."/>
            <person name="Labutti K."/>
            <person name="Salamov A."/>
            <person name="Andreopoulos B."/>
            <person name="Baker S."/>
            <person name="Barry K."/>
            <person name="Bills G."/>
            <person name="Bluhm B."/>
            <person name="Cannon C."/>
            <person name="Castanera R."/>
            <person name="Culley D."/>
            <person name="Daum C."/>
            <person name="Ezra D."/>
            <person name="Gonzalez J."/>
            <person name="Henrissat B."/>
            <person name="Kuo A."/>
            <person name="Liang C."/>
            <person name="Lipzen A."/>
            <person name="Lutzoni F."/>
            <person name="Magnuson J."/>
            <person name="Mondo S."/>
            <person name="Nolan M."/>
            <person name="Ohm R."/>
            <person name="Pangilinan J."/>
            <person name="Park H.-J."/>
            <person name="Ramirez L."/>
            <person name="Alfaro M."/>
            <person name="Sun H."/>
            <person name="Tritt A."/>
            <person name="Yoshinaga Y."/>
            <person name="Zwiers L.-H."/>
            <person name="Turgeon B."/>
            <person name="Goodwin S."/>
            <person name="Spatafora J."/>
            <person name="Crous P."/>
            <person name="Grigoriev I."/>
        </authorList>
    </citation>
    <scope>NUCLEOTIDE SEQUENCE</scope>
    <source>
        <strain evidence="1">CBS 260.36</strain>
    </source>
</reference>
<name>A0A9P4IXV0_9PEZI</name>
<evidence type="ECO:0000313" key="1">
    <source>
        <dbReference type="EMBL" id="KAF2148743.1"/>
    </source>
</evidence>
<dbReference type="AlphaFoldDB" id="A0A9P4IXV0"/>
<sequence>MQGKPDTTSQATFYDLDLKHGTDKVTTHHYHDMYSRYLSTYRPEPVKMLEIGLGCGMPYGPDASQGLWLDYFPNIELHILEFDAVCATEYAAAAAAAAHNKGAKIIVGDQSNITVLNSLVKDYGGEYDIIVDDGGHTMVQQRTSLRHLWKAVRPGGVYFLEDLQTSFMGEYGGTAEARAKGETTVGMIHKLVEDLMWPRERQVVFEDVESVYHIDCSAEVCAFLKREAK</sequence>
<dbReference type="Gene3D" id="3.40.50.150">
    <property type="entry name" value="Vaccinia Virus protein VP39"/>
    <property type="match status" value="1"/>
</dbReference>
<dbReference type="OrthoDB" id="407477at2759"/>
<dbReference type="Proteomes" id="UP000799439">
    <property type="component" value="Unassembled WGS sequence"/>
</dbReference>
<evidence type="ECO:0008006" key="3">
    <source>
        <dbReference type="Google" id="ProtNLM"/>
    </source>
</evidence>
<organism evidence="1 2">
    <name type="scientific">Myriangium duriaei CBS 260.36</name>
    <dbReference type="NCBI Taxonomy" id="1168546"/>
    <lineage>
        <taxon>Eukaryota</taxon>
        <taxon>Fungi</taxon>
        <taxon>Dikarya</taxon>
        <taxon>Ascomycota</taxon>
        <taxon>Pezizomycotina</taxon>
        <taxon>Dothideomycetes</taxon>
        <taxon>Dothideomycetidae</taxon>
        <taxon>Myriangiales</taxon>
        <taxon>Myriangiaceae</taxon>
        <taxon>Myriangium</taxon>
    </lineage>
</organism>
<evidence type="ECO:0000313" key="2">
    <source>
        <dbReference type="Proteomes" id="UP000799439"/>
    </source>
</evidence>
<comment type="caution">
    <text evidence="1">The sequence shown here is derived from an EMBL/GenBank/DDBJ whole genome shotgun (WGS) entry which is preliminary data.</text>
</comment>